<reference evidence="2" key="1">
    <citation type="submission" date="2007-03" db="EMBL/GenBank/DDBJ databases">
        <title>Annotation of Culex pipiens quinquefasciatus.</title>
        <authorList>
            <consortium name="The Broad Institute Genome Sequencing Platform"/>
            <person name="Atkinson P.W."/>
            <person name="Hemingway J."/>
            <person name="Christensen B.M."/>
            <person name="Higgs S."/>
            <person name="Kodira C."/>
            <person name="Hannick L."/>
            <person name="Megy K."/>
            <person name="O'Leary S."/>
            <person name="Pearson M."/>
            <person name="Haas B.J."/>
            <person name="Mauceli E."/>
            <person name="Wortman J.R."/>
            <person name="Lee N.H."/>
            <person name="Guigo R."/>
            <person name="Stanke M."/>
            <person name="Alvarado L."/>
            <person name="Amedeo P."/>
            <person name="Antoine C.H."/>
            <person name="Arensburger P."/>
            <person name="Bidwell S.L."/>
            <person name="Crawford M."/>
            <person name="Camaro F."/>
            <person name="Devon K."/>
            <person name="Engels R."/>
            <person name="Hammond M."/>
            <person name="Howarth C."/>
            <person name="Koehrsen M."/>
            <person name="Lawson D."/>
            <person name="Montgomery P."/>
            <person name="Nene V."/>
            <person name="Nusbaum C."/>
            <person name="Puiu D."/>
            <person name="Romero-Severson J."/>
            <person name="Severson D.W."/>
            <person name="Shumway M."/>
            <person name="Sisk P."/>
            <person name="Stolte C."/>
            <person name="Zeng Q."/>
            <person name="Eisenstadt E."/>
            <person name="Fraser-Liggett C."/>
            <person name="Strausberg R."/>
            <person name="Galagan J."/>
            <person name="Birren B."/>
            <person name="Collins F.H."/>
        </authorList>
    </citation>
    <scope>NUCLEOTIDE SEQUENCE [LARGE SCALE GENOMIC DNA]</scope>
    <source>
        <strain evidence="2">JHB</strain>
    </source>
</reference>
<dbReference type="OrthoDB" id="7755164at2759"/>
<dbReference type="OMA" id="MMSHYAD"/>
<dbReference type="HOGENOM" id="CLU_046038_0_0_1"/>
<dbReference type="InParanoid" id="B0VZH0"/>
<feature type="region of interest" description="Disordered" evidence="1">
    <location>
        <begin position="1"/>
        <end position="34"/>
    </location>
</feature>
<dbReference type="EMBL" id="DS231814">
    <property type="protein sequence ID" value="EDS31707.1"/>
    <property type="molecule type" value="Genomic_DNA"/>
</dbReference>
<dbReference type="VEuPathDB" id="VectorBase:CQUJHB016648"/>
<dbReference type="Proteomes" id="UP000002320">
    <property type="component" value="Unassembled WGS sequence"/>
</dbReference>
<organism>
    <name type="scientific">Culex quinquefasciatus</name>
    <name type="common">Southern house mosquito</name>
    <name type="synonym">Culex pungens</name>
    <dbReference type="NCBI Taxonomy" id="7176"/>
    <lineage>
        <taxon>Eukaryota</taxon>
        <taxon>Metazoa</taxon>
        <taxon>Ecdysozoa</taxon>
        <taxon>Arthropoda</taxon>
        <taxon>Hexapoda</taxon>
        <taxon>Insecta</taxon>
        <taxon>Pterygota</taxon>
        <taxon>Neoptera</taxon>
        <taxon>Endopterygota</taxon>
        <taxon>Diptera</taxon>
        <taxon>Nematocera</taxon>
        <taxon>Culicoidea</taxon>
        <taxon>Culicidae</taxon>
        <taxon>Culicinae</taxon>
        <taxon>Culicini</taxon>
        <taxon>Culex</taxon>
        <taxon>Culex</taxon>
    </lineage>
</organism>
<name>B0VZH0_CULQU</name>
<dbReference type="AlphaFoldDB" id="B0VZH0"/>
<evidence type="ECO:0000256" key="1">
    <source>
        <dbReference type="SAM" id="MobiDB-lite"/>
    </source>
</evidence>
<keyword evidence="4" id="KW-1185">Reference proteome</keyword>
<gene>
    <name evidence="3" type="primary">6031001</name>
    <name evidence="2" type="ORF">CpipJ_CPIJ000281</name>
</gene>
<dbReference type="EnsemblMetazoa" id="CPIJ000281-RA">
    <property type="protein sequence ID" value="CPIJ000281-PA"/>
    <property type="gene ID" value="CPIJ000281"/>
</dbReference>
<protein>
    <submittedName>
        <fullName evidence="2 3">Uncharacterized protein</fullName>
    </submittedName>
</protein>
<feature type="region of interest" description="Disordered" evidence="1">
    <location>
        <begin position="116"/>
        <end position="139"/>
    </location>
</feature>
<feature type="compositionally biased region" description="Gly residues" evidence="1">
    <location>
        <begin position="15"/>
        <end position="32"/>
    </location>
</feature>
<proteinExistence type="predicted"/>
<evidence type="ECO:0000313" key="2">
    <source>
        <dbReference type="EMBL" id="EDS31707.1"/>
    </source>
</evidence>
<reference evidence="3" key="2">
    <citation type="submission" date="2020-05" db="UniProtKB">
        <authorList>
            <consortium name="EnsemblMetazoa"/>
        </authorList>
    </citation>
    <scope>IDENTIFICATION</scope>
    <source>
        <strain evidence="3">JHB</strain>
    </source>
</reference>
<accession>B0VZH0</accession>
<dbReference type="KEGG" id="cqu:CpipJ_CPIJ000281"/>
<feature type="compositionally biased region" description="Polar residues" evidence="1">
    <location>
        <begin position="1"/>
        <end position="10"/>
    </location>
</feature>
<evidence type="ECO:0000313" key="4">
    <source>
        <dbReference type="Proteomes" id="UP000002320"/>
    </source>
</evidence>
<dbReference type="VEuPathDB" id="VectorBase:CPIJ000281"/>
<evidence type="ECO:0000313" key="3">
    <source>
        <dbReference type="EnsemblMetazoa" id="CPIJ000281-PA"/>
    </source>
</evidence>
<dbReference type="eggNOG" id="ENOG502T8DZ">
    <property type="taxonomic scope" value="Eukaryota"/>
</dbReference>
<sequence length="389" mass="43502">MALNSTSIPHSSGPGSPGGSAGTGGGGPGGPGAFKEELDDFERFALENLVRNEWGLKVATLNRLMYCGVSVECLEVIEERDLNDIFKDERAIGQRILLRHRLREWRKGLHWNSPEPPMAKRRYQRRSIEPSSFEPDKKPRITTSSIAREMPMTPPPIMLPDTRNPTAIASSSTSSSSTLTAASLAANSASQQNGAIADAANLPIRVTPESLTGFLQGSRSGRWVLNYFADHHHLDKKALTELTHVVVEPFLIYNITFTHSLMRHYAEIICQLFPSEQMETFYCPRNTVRKNPTGKLYDRYVNQRLRYKTKFNAQRPTLVDESQLHRTFAEMSPIGDSVMQQQYLDYTGDHQQLVSGGMSRDQFIGTPPQMDGFSEDSMNVYGVDDGSLM</sequence>